<proteinExistence type="predicted"/>
<dbReference type="AlphaFoldDB" id="A0A0D7BHJ2"/>
<keyword evidence="1" id="KW-0472">Membrane</keyword>
<feature type="transmembrane region" description="Helical" evidence="1">
    <location>
        <begin position="54"/>
        <end position="74"/>
    </location>
</feature>
<keyword evidence="1" id="KW-0812">Transmembrane</keyword>
<feature type="transmembrane region" description="Helical" evidence="1">
    <location>
        <begin position="28"/>
        <end position="48"/>
    </location>
</feature>
<keyword evidence="3" id="KW-1185">Reference proteome</keyword>
<evidence type="ECO:0000313" key="3">
    <source>
        <dbReference type="Proteomes" id="UP000054007"/>
    </source>
</evidence>
<reference evidence="2 3" key="1">
    <citation type="journal article" date="2015" name="Fungal Genet. Biol.">
        <title>Evolution of novel wood decay mechanisms in Agaricales revealed by the genome sequences of Fistulina hepatica and Cylindrobasidium torrendii.</title>
        <authorList>
            <person name="Floudas D."/>
            <person name="Held B.W."/>
            <person name="Riley R."/>
            <person name="Nagy L.G."/>
            <person name="Koehler G."/>
            <person name="Ransdell A.S."/>
            <person name="Younus H."/>
            <person name="Chow J."/>
            <person name="Chiniquy J."/>
            <person name="Lipzen A."/>
            <person name="Tritt A."/>
            <person name="Sun H."/>
            <person name="Haridas S."/>
            <person name="LaButti K."/>
            <person name="Ohm R.A."/>
            <person name="Kues U."/>
            <person name="Blanchette R.A."/>
            <person name="Grigoriev I.V."/>
            <person name="Minto R.E."/>
            <person name="Hibbett D.S."/>
        </authorList>
    </citation>
    <scope>NUCLEOTIDE SEQUENCE [LARGE SCALE GENOMIC DNA]</scope>
    <source>
        <strain evidence="2 3">FP15055 ss-10</strain>
    </source>
</reference>
<sequence>MLKCRPRRCAHLRRFLYLVSTPRSVHNLFLYSFVLIYSSTVSTATPFASFSSAMLFSLMFLLPPLCIIHLYLALSFTYHTTPLQTFSSDSATPRMYVHQMY</sequence>
<name>A0A0D7BHJ2_9AGAR</name>
<dbReference type="Proteomes" id="UP000054007">
    <property type="component" value="Unassembled WGS sequence"/>
</dbReference>
<evidence type="ECO:0000256" key="1">
    <source>
        <dbReference type="SAM" id="Phobius"/>
    </source>
</evidence>
<accession>A0A0D7BHJ2</accession>
<dbReference type="EMBL" id="KN880480">
    <property type="protein sequence ID" value="KIY69655.1"/>
    <property type="molecule type" value="Genomic_DNA"/>
</dbReference>
<gene>
    <name evidence="2" type="ORF">CYLTODRAFT_221380</name>
</gene>
<protein>
    <submittedName>
        <fullName evidence="2">Uncharacterized protein</fullName>
    </submittedName>
</protein>
<organism evidence="2 3">
    <name type="scientific">Cylindrobasidium torrendii FP15055 ss-10</name>
    <dbReference type="NCBI Taxonomy" id="1314674"/>
    <lineage>
        <taxon>Eukaryota</taxon>
        <taxon>Fungi</taxon>
        <taxon>Dikarya</taxon>
        <taxon>Basidiomycota</taxon>
        <taxon>Agaricomycotina</taxon>
        <taxon>Agaricomycetes</taxon>
        <taxon>Agaricomycetidae</taxon>
        <taxon>Agaricales</taxon>
        <taxon>Marasmiineae</taxon>
        <taxon>Physalacriaceae</taxon>
        <taxon>Cylindrobasidium</taxon>
    </lineage>
</organism>
<evidence type="ECO:0000313" key="2">
    <source>
        <dbReference type="EMBL" id="KIY69655.1"/>
    </source>
</evidence>
<keyword evidence="1" id="KW-1133">Transmembrane helix</keyword>